<reference evidence="2" key="1">
    <citation type="submission" date="2022-06" db="EMBL/GenBank/DDBJ databases">
        <authorList>
            <person name="Goudenege D."/>
            <person name="Le Roux F."/>
        </authorList>
    </citation>
    <scope>NUCLEOTIDE SEQUENCE</scope>
    <source>
        <strain evidence="2">12-063</strain>
    </source>
</reference>
<sequence>MIQSDHVMYEYSISYILSSLTMLNGYFLIYGKIEVKPWSSCKSHTV</sequence>
<keyword evidence="1" id="KW-0812">Transmembrane</keyword>
<evidence type="ECO:0000313" key="2">
    <source>
        <dbReference type="EMBL" id="CAH8191388.1"/>
    </source>
</evidence>
<keyword evidence="3" id="KW-1185">Reference proteome</keyword>
<comment type="caution">
    <text evidence="2">The sequence shown here is derived from an EMBL/GenBank/DDBJ whole genome shotgun (WGS) entry which is preliminary data.</text>
</comment>
<proteinExistence type="predicted"/>
<feature type="transmembrane region" description="Helical" evidence="1">
    <location>
        <begin position="12"/>
        <end position="30"/>
    </location>
</feature>
<organism evidence="2 3">
    <name type="scientific">Vibrio aestuarianus</name>
    <dbReference type="NCBI Taxonomy" id="28171"/>
    <lineage>
        <taxon>Bacteria</taxon>
        <taxon>Pseudomonadati</taxon>
        <taxon>Pseudomonadota</taxon>
        <taxon>Gammaproteobacteria</taxon>
        <taxon>Vibrionales</taxon>
        <taxon>Vibrionaceae</taxon>
        <taxon>Vibrio</taxon>
    </lineage>
</organism>
<evidence type="ECO:0000313" key="3">
    <source>
        <dbReference type="Proteomes" id="UP001152658"/>
    </source>
</evidence>
<dbReference type="Proteomes" id="UP001152658">
    <property type="component" value="Unassembled WGS sequence"/>
</dbReference>
<protein>
    <submittedName>
        <fullName evidence="2">Uncharacterized protein</fullName>
    </submittedName>
</protein>
<keyword evidence="1" id="KW-1133">Transmembrane helix</keyword>
<name>A0ABN8TMU6_9VIBR</name>
<dbReference type="EMBL" id="CALYLK010000001">
    <property type="protein sequence ID" value="CAH8191388.1"/>
    <property type="molecule type" value="Genomic_DNA"/>
</dbReference>
<gene>
    <name evidence="2" type="ORF">VAE063_1000263</name>
</gene>
<accession>A0ABN8TMU6</accession>
<evidence type="ECO:0000256" key="1">
    <source>
        <dbReference type="SAM" id="Phobius"/>
    </source>
</evidence>
<keyword evidence="1" id="KW-0472">Membrane</keyword>